<evidence type="ECO:0000256" key="7">
    <source>
        <dbReference type="ARBA" id="ARBA00044273"/>
    </source>
</evidence>
<comment type="caution">
    <text evidence="10">The sequence shown here is derived from an EMBL/GenBank/DDBJ whole genome shotgun (WGS) entry which is preliminary data.</text>
</comment>
<evidence type="ECO:0000256" key="8">
    <source>
        <dbReference type="SAM" id="Phobius"/>
    </source>
</evidence>
<dbReference type="PANTHER" id="PTHR23501:SF191">
    <property type="entry name" value="VACUOLAR BASIC AMINO ACID TRANSPORTER 4"/>
    <property type="match status" value="1"/>
</dbReference>
<evidence type="ECO:0000256" key="3">
    <source>
        <dbReference type="ARBA" id="ARBA00022519"/>
    </source>
</evidence>
<sequence length="504" mass="51553">MLSLKKRSPRGRRRLAIGAAGTAVLLGSIDAYVLVSVLVHMIGEFDIPVNHLERATPLVTGYLLGYTAGMPLLGRLSDRFGRKIVIHACLAVFAVGSVVSATATELVPLVAGRALQGLAGGALLPVTMALAADLFPPRRRPAVLGWVGAAQELGAVLGPLFGAGVAALVGWRGIFWINLPLALLAGLAIQYALPKSETRRDGARVDLVGGLLLATALGLFTIGLYNPDPADGVLPSWGPPTVIAGTAVLAAFGLHQWRSPTRLLDPAGVAWRPFAAGLAASLAAGAVLMVTLVDVQLYAQTLRGLDSTGGALLLLWFLIGLPVGALLGGFTASRLGERLPTLIGFAAAAAAYQWLADLIASDAAGIEPALALAGAALGVTIAPLSSAALRTTPEDSHGTASAAVVVARMMGMLVGVAALTSWSLHRFQEATADLDTPLPFGIPEAEYLALQADYLKALDAALATQYAEVFTAAAAICAAAALVALAIPGRVRARTSSLTAAPPG</sequence>
<dbReference type="Proteomes" id="UP000681341">
    <property type="component" value="Unassembled WGS sequence"/>
</dbReference>
<dbReference type="EMBL" id="JAGFNP010000006">
    <property type="protein sequence ID" value="MBO3733811.1"/>
    <property type="molecule type" value="Genomic_DNA"/>
</dbReference>
<evidence type="ECO:0000256" key="1">
    <source>
        <dbReference type="ARBA" id="ARBA00004429"/>
    </source>
</evidence>
<feature type="transmembrane region" description="Helical" evidence="8">
    <location>
        <begin position="368"/>
        <end position="389"/>
    </location>
</feature>
<gene>
    <name evidence="10" type="ORF">J5V16_13365</name>
</gene>
<dbReference type="InterPro" id="IPR036259">
    <property type="entry name" value="MFS_trans_sf"/>
</dbReference>
<dbReference type="InterPro" id="IPR011701">
    <property type="entry name" value="MFS"/>
</dbReference>
<organism evidence="10 11">
    <name type="scientific">Glycomyces niveus</name>
    <dbReference type="NCBI Taxonomy" id="2820287"/>
    <lineage>
        <taxon>Bacteria</taxon>
        <taxon>Bacillati</taxon>
        <taxon>Actinomycetota</taxon>
        <taxon>Actinomycetes</taxon>
        <taxon>Glycomycetales</taxon>
        <taxon>Glycomycetaceae</taxon>
        <taxon>Glycomyces</taxon>
    </lineage>
</organism>
<keyword evidence="3" id="KW-0997">Cell inner membrane</keyword>
<keyword evidence="6 8" id="KW-0472">Membrane</keyword>
<feature type="transmembrane region" description="Helical" evidence="8">
    <location>
        <begin position="85"/>
        <end position="103"/>
    </location>
</feature>
<dbReference type="PROSITE" id="PS50850">
    <property type="entry name" value="MFS"/>
    <property type="match status" value="1"/>
</dbReference>
<dbReference type="PANTHER" id="PTHR23501">
    <property type="entry name" value="MAJOR FACILITATOR SUPERFAMILY"/>
    <property type="match status" value="1"/>
</dbReference>
<feature type="transmembrane region" description="Helical" evidence="8">
    <location>
        <begin position="205"/>
        <end position="225"/>
    </location>
</feature>
<keyword evidence="11" id="KW-1185">Reference proteome</keyword>
<dbReference type="InterPro" id="IPR005829">
    <property type="entry name" value="Sugar_transporter_CS"/>
</dbReference>
<evidence type="ECO:0000256" key="2">
    <source>
        <dbReference type="ARBA" id="ARBA00022448"/>
    </source>
</evidence>
<feature type="transmembrane region" description="Helical" evidence="8">
    <location>
        <begin position="401"/>
        <end position="424"/>
    </location>
</feature>
<dbReference type="PROSITE" id="PS00216">
    <property type="entry name" value="SUGAR_TRANSPORT_1"/>
    <property type="match status" value="1"/>
</dbReference>
<feature type="transmembrane region" description="Helical" evidence="8">
    <location>
        <begin position="313"/>
        <end position="332"/>
    </location>
</feature>
<dbReference type="Pfam" id="PF07690">
    <property type="entry name" value="MFS_1"/>
    <property type="match status" value="1"/>
</dbReference>
<feature type="domain" description="Major facilitator superfamily (MFS) profile" evidence="9">
    <location>
        <begin position="16"/>
        <end position="492"/>
    </location>
</feature>
<keyword evidence="4 8" id="KW-0812">Transmembrane</keyword>
<feature type="transmembrane region" description="Helical" evidence="8">
    <location>
        <begin position="269"/>
        <end position="293"/>
    </location>
</feature>
<comment type="subcellular location">
    <subcellularLocation>
        <location evidence="1">Cell inner membrane</location>
        <topology evidence="1">Multi-pass membrane protein</topology>
    </subcellularLocation>
</comment>
<feature type="transmembrane region" description="Helical" evidence="8">
    <location>
        <begin position="237"/>
        <end position="257"/>
    </location>
</feature>
<dbReference type="Gene3D" id="1.20.1720.10">
    <property type="entry name" value="Multidrug resistance protein D"/>
    <property type="match status" value="1"/>
</dbReference>
<feature type="transmembrane region" description="Helical" evidence="8">
    <location>
        <begin position="339"/>
        <end position="356"/>
    </location>
</feature>
<dbReference type="RefSeq" id="WP_208496767.1">
    <property type="nucleotide sequence ID" value="NZ_JAGFNP010000006.1"/>
</dbReference>
<dbReference type="InterPro" id="IPR020846">
    <property type="entry name" value="MFS_dom"/>
</dbReference>
<feature type="transmembrane region" description="Helical" evidence="8">
    <location>
        <begin position="115"/>
        <end position="135"/>
    </location>
</feature>
<evidence type="ECO:0000259" key="9">
    <source>
        <dbReference type="PROSITE" id="PS50850"/>
    </source>
</evidence>
<reference evidence="10 11" key="1">
    <citation type="submission" date="2021-03" db="EMBL/GenBank/DDBJ databases">
        <title>Glycomyces sp. nov., a novel actinomycete isolated from soil.</title>
        <authorList>
            <person name="Yang X."/>
            <person name="Xu X."/>
        </authorList>
    </citation>
    <scope>NUCLEOTIDE SEQUENCE [LARGE SCALE GENOMIC DNA]</scope>
    <source>
        <strain evidence="10 11">NEAU-S30</strain>
    </source>
</reference>
<feature type="transmembrane region" description="Helical" evidence="8">
    <location>
        <begin position="142"/>
        <end position="168"/>
    </location>
</feature>
<evidence type="ECO:0000313" key="11">
    <source>
        <dbReference type="Proteomes" id="UP000681341"/>
    </source>
</evidence>
<feature type="transmembrane region" description="Helical" evidence="8">
    <location>
        <begin position="174"/>
        <end position="193"/>
    </location>
</feature>
<keyword evidence="3" id="KW-1003">Cell membrane</keyword>
<name>A0ABS3U5S8_9ACTN</name>
<evidence type="ECO:0000256" key="4">
    <source>
        <dbReference type="ARBA" id="ARBA00022692"/>
    </source>
</evidence>
<dbReference type="SUPFAM" id="SSF103473">
    <property type="entry name" value="MFS general substrate transporter"/>
    <property type="match status" value="1"/>
</dbReference>
<evidence type="ECO:0000256" key="5">
    <source>
        <dbReference type="ARBA" id="ARBA00022989"/>
    </source>
</evidence>
<feature type="transmembrane region" description="Helical" evidence="8">
    <location>
        <begin position="469"/>
        <end position="487"/>
    </location>
</feature>
<proteinExistence type="predicted"/>
<feature type="transmembrane region" description="Helical" evidence="8">
    <location>
        <begin position="55"/>
        <end position="73"/>
    </location>
</feature>
<keyword evidence="5 8" id="KW-1133">Transmembrane helix</keyword>
<accession>A0ABS3U5S8</accession>
<keyword evidence="2" id="KW-0813">Transport</keyword>
<dbReference type="Gene3D" id="1.20.1250.20">
    <property type="entry name" value="MFS general substrate transporter like domains"/>
    <property type="match status" value="1"/>
</dbReference>
<evidence type="ECO:0000313" key="10">
    <source>
        <dbReference type="EMBL" id="MBO3733811.1"/>
    </source>
</evidence>
<protein>
    <recommendedName>
        <fullName evidence="7">MFS-type drug efflux transporter P55</fullName>
    </recommendedName>
</protein>
<evidence type="ECO:0000256" key="6">
    <source>
        <dbReference type="ARBA" id="ARBA00023136"/>
    </source>
</evidence>